<dbReference type="Proteomes" id="UP000249340">
    <property type="component" value="Chromosome"/>
</dbReference>
<evidence type="ECO:0000256" key="10">
    <source>
        <dbReference type="ARBA" id="ARBA00023049"/>
    </source>
</evidence>
<organism evidence="14 15">
    <name type="scientific">Peterkaempfera bronchialis</name>
    <dbReference type="NCBI Taxonomy" id="2126346"/>
    <lineage>
        <taxon>Bacteria</taxon>
        <taxon>Bacillati</taxon>
        <taxon>Actinomycetota</taxon>
        <taxon>Actinomycetes</taxon>
        <taxon>Kitasatosporales</taxon>
        <taxon>Streptomycetaceae</taxon>
        <taxon>Peterkaempfera</taxon>
    </lineage>
</organism>
<dbReference type="PANTHER" id="PTHR43221">
    <property type="entry name" value="PROTEASE HTPX"/>
    <property type="match status" value="1"/>
</dbReference>
<feature type="transmembrane region" description="Helical" evidence="12">
    <location>
        <begin position="40"/>
        <end position="65"/>
    </location>
</feature>
<keyword evidence="11 12" id="KW-0472">Membrane</keyword>
<proteinExistence type="predicted"/>
<evidence type="ECO:0000256" key="7">
    <source>
        <dbReference type="ARBA" id="ARBA00022801"/>
    </source>
</evidence>
<keyword evidence="9 12" id="KW-1133">Transmembrane helix</keyword>
<evidence type="ECO:0000256" key="6">
    <source>
        <dbReference type="ARBA" id="ARBA00022723"/>
    </source>
</evidence>
<evidence type="ECO:0000256" key="2">
    <source>
        <dbReference type="ARBA" id="ARBA00004651"/>
    </source>
</evidence>
<dbReference type="GO" id="GO:0005886">
    <property type="term" value="C:plasma membrane"/>
    <property type="evidence" value="ECO:0007669"/>
    <property type="project" value="UniProtKB-SubCell"/>
</dbReference>
<evidence type="ECO:0000313" key="15">
    <source>
        <dbReference type="Proteomes" id="UP000249340"/>
    </source>
</evidence>
<dbReference type="KEGG" id="stri:C7M71_001370"/>
<protein>
    <recommendedName>
        <fullName evidence="13">Peptidase M48 domain-containing protein</fullName>
    </recommendedName>
</protein>
<dbReference type="GO" id="GO:0046872">
    <property type="term" value="F:metal ion binding"/>
    <property type="evidence" value="ECO:0007669"/>
    <property type="project" value="UniProtKB-KW"/>
</dbReference>
<keyword evidence="5 12" id="KW-0812">Transmembrane</keyword>
<evidence type="ECO:0000256" key="8">
    <source>
        <dbReference type="ARBA" id="ARBA00022833"/>
    </source>
</evidence>
<evidence type="ECO:0000256" key="1">
    <source>
        <dbReference type="ARBA" id="ARBA00001947"/>
    </source>
</evidence>
<evidence type="ECO:0000313" key="14">
    <source>
        <dbReference type="EMBL" id="AXI76329.1"/>
    </source>
</evidence>
<evidence type="ECO:0000256" key="12">
    <source>
        <dbReference type="SAM" id="Phobius"/>
    </source>
</evidence>
<dbReference type="EMBL" id="CP031264">
    <property type="protein sequence ID" value="AXI76329.1"/>
    <property type="molecule type" value="Genomic_DNA"/>
</dbReference>
<sequence>MTSCLFRCGGSPRPADRRGEAGMGSETVKQRRFSGGWRPAATVAMIGGFYVLLPALPAAGVALVWTAHVHGWPVQLALALAAGPVWAVVGTLRALFSSDPPEAGLRLERDRAPELWRMVDELAAAAETRAPDEILLVPEVNAGVTEQGNWLGLRPGVRRLYLGAPLLACLTAGELRATLGHELGHFSGRHTAWSAAGYRTVAGMEAAGSTGGPAGLLLRGWLWLYLKVAMPLSRQWELEADAVSLDAAGRTAAVSALRREAALRHLEDDYAHAWFPLAILARRTPDLIGGLHAYLGAPGRAAEVAALAAQDTLGALEPETGAWYSTHPPLDERIALLQRLPAPEVAADDRPAAVLLPDLAGAVAELGRSLVEELSAASGPEEPVADWAQIVERAAAVRVQLSAARHTHRLEESGVLARADLASVLAAVESGRGAELAAPEPSWQEDDNASAGRRTGSAVVLAVLAEAAVLATGRGGYRLDWSGPPALLVDGVPAGLGEAAARAAADPAAVPELRRRLAELGAPPDHRPDRAAFDFPDEILTVFGNVALRHRTYDLVICTHGLLLLRRGVFRLAVGQQRRLARLQARGRTALHARRHARAIPVETLSSIRLVGADSAKLDLRLTDGSTLRLRTTAESVGDGPVDVLRALVADPPAVALLGEPAAP</sequence>
<reference evidence="15" key="1">
    <citation type="submission" date="2018-07" db="EMBL/GenBank/DDBJ databases">
        <title>Streptacidiphilus bronchialis DSM 106435 chromosome.</title>
        <authorList>
            <person name="Batra D."/>
            <person name="Gulvik C.A."/>
        </authorList>
    </citation>
    <scope>NUCLEOTIDE SEQUENCE [LARGE SCALE GENOMIC DNA]</scope>
    <source>
        <strain evidence="15">DSM 106435</strain>
    </source>
</reference>
<keyword evidence="10" id="KW-0482">Metalloprotease</keyword>
<gene>
    <name evidence="14" type="ORF">C7M71_001370</name>
</gene>
<dbReference type="CDD" id="cd07328">
    <property type="entry name" value="M48_Ste24p_like"/>
    <property type="match status" value="1"/>
</dbReference>
<evidence type="ECO:0000256" key="5">
    <source>
        <dbReference type="ARBA" id="ARBA00022692"/>
    </source>
</evidence>
<keyword evidence="6" id="KW-0479">Metal-binding</keyword>
<keyword evidence="3" id="KW-1003">Cell membrane</keyword>
<dbReference type="PANTHER" id="PTHR43221:SF1">
    <property type="entry name" value="PROTEASE HTPX"/>
    <property type="match status" value="1"/>
</dbReference>
<feature type="transmembrane region" description="Helical" evidence="12">
    <location>
        <begin position="77"/>
        <end position="96"/>
    </location>
</feature>
<dbReference type="Gene3D" id="3.30.2010.10">
    <property type="entry name" value="Metalloproteases ('zincins'), catalytic domain"/>
    <property type="match status" value="1"/>
</dbReference>
<keyword evidence="15" id="KW-1185">Reference proteome</keyword>
<dbReference type="AlphaFoldDB" id="A0A345SRH4"/>
<comment type="cofactor">
    <cofactor evidence="1">
        <name>Zn(2+)</name>
        <dbReference type="ChEBI" id="CHEBI:29105"/>
    </cofactor>
</comment>
<name>A0A345SRH4_9ACTN</name>
<evidence type="ECO:0000259" key="13">
    <source>
        <dbReference type="Pfam" id="PF01435"/>
    </source>
</evidence>
<accession>A0A345SRH4</accession>
<dbReference type="GO" id="GO:0006508">
    <property type="term" value="P:proteolysis"/>
    <property type="evidence" value="ECO:0007669"/>
    <property type="project" value="UniProtKB-KW"/>
</dbReference>
<evidence type="ECO:0000256" key="3">
    <source>
        <dbReference type="ARBA" id="ARBA00022475"/>
    </source>
</evidence>
<dbReference type="GO" id="GO:0004222">
    <property type="term" value="F:metalloendopeptidase activity"/>
    <property type="evidence" value="ECO:0007669"/>
    <property type="project" value="InterPro"/>
</dbReference>
<keyword evidence="8" id="KW-0862">Zinc</keyword>
<keyword evidence="4" id="KW-0645">Protease</keyword>
<dbReference type="InterPro" id="IPR001915">
    <property type="entry name" value="Peptidase_M48"/>
</dbReference>
<keyword evidence="7" id="KW-0378">Hydrolase</keyword>
<evidence type="ECO:0000256" key="4">
    <source>
        <dbReference type="ARBA" id="ARBA00022670"/>
    </source>
</evidence>
<dbReference type="Pfam" id="PF01435">
    <property type="entry name" value="Peptidase_M48"/>
    <property type="match status" value="1"/>
</dbReference>
<dbReference type="InterPro" id="IPR050083">
    <property type="entry name" value="HtpX_protease"/>
</dbReference>
<dbReference type="OrthoDB" id="155290at2"/>
<evidence type="ECO:0000256" key="11">
    <source>
        <dbReference type="ARBA" id="ARBA00023136"/>
    </source>
</evidence>
<comment type="subcellular location">
    <subcellularLocation>
        <location evidence="2">Cell membrane</location>
        <topology evidence="2">Multi-pass membrane protein</topology>
    </subcellularLocation>
</comment>
<feature type="domain" description="Peptidase M48" evidence="13">
    <location>
        <begin position="111"/>
        <end position="338"/>
    </location>
</feature>
<evidence type="ECO:0000256" key="9">
    <source>
        <dbReference type="ARBA" id="ARBA00022989"/>
    </source>
</evidence>